<dbReference type="PROSITE" id="PS00022">
    <property type="entry name" value="EGF_1"/>
    <property type="match status" value="1"/>
</dbReference>
<comment type="caution">
    <text evidence="1">Lacks conserved residue(s) required for the propagation of feature annotation.</text>
</comment>
<feature type="disulfide bond" evidence="1">
    <location>
        <begin position="203"/>
        <end position="212"/>
    </location>
</feature>
<dbReference type="EMBL" id="DF237129">
    <property type="protein sequence ID" value="GAQ84198.1"/>
    <property type="molecule type" value="Genomic_DNA"/>
</dbReference>
<feature type="domain" description="EGF-like" evidence="3">
    <location>
        <begin position="164"/>
        <end position="213"/>
    </location>
</feature>
<dbReference type="AlphaFoldDB" id="A0A1Y1I7W6"/>
<keyword evidence="1" id="KW-1015">Disulfide bond</keyword>
<dbReference type="OMA" id="QGQFGIC"/>
<evidence type="ECO:0000313" key="5">
    <source>
        <dbReference type="Proteomes" id="UP000054558"/>
    </source>
</evidence>
<protein>
    <recommendedName>
        <fullName evidence="3">EGF-like domain-containing protein</fullName>
    </recommendedName>
</protein>
<dbReference type="Proteomes" id="UP000054558">
    <property type="component" value="Unassembled WGS sequence"/>
</dbReference>
<feature type="region of interest" description="Disordered" evidence="2">
    <location>
        <begin position="365"/>
        <end position="385"/>
    </location>
</feature>
<dbReference type="PROSITE" id="PS50026">
    <property type="entry name" value="EGF_3"/>
    <property type="match status" value="1"/>
</dbReference>
<evidence type="ECO:0000256" key="1">
    <source>
        <dbReference type="PROSITE-ProRule" id="PRU00076"/>
    </source>
</evidence>
<evidence type="ECO:0000256" key="2">
    <source>
        <dbReference type="SAM" id="MobiDB-lite"/>
    </source>
</evidence>
<organism evidence="4 5">
    <name type="scientific">Klebsormidium nitens</name>
    <name type="common">Green alga</name>
    <name type="synonym">Ulothrix nitens</name>
    <dbReference type="NCBI Taxonomy" id="105231"/>
    <lineage>
        <taxon>Eukaryota</taxon>
        <taxon>Viridiplantae</taxon>
        <taxon>Streptophyta</taxon>
        <taxon>Klebsormidiophyceae</taxon>
        <taxon>Klebsormidiales</taxon>
        <taxon>Klebsormidiaceae</taxon>
        <taxon>Klebsormidium</taxon>
    </lineage>
</organism>
<feature type="region of interest" description="Disordered" evidence="2">
    <location>
        <begin position="438"/>
        <end position="457"/>
    </location>
</feature>
<evidence type="ECO:0000313" key="4">
    <source>
        <dbReference type="EMBL" id="GAQ84198.1"/>
    </source>
</evidence>
<reference evidence="4 5" key="1">
    <citation type="journal article" date="2014" name="Nat. Commun.">
        <title>Klebsormidium flaccidum genome reveals primary factors for plant terrestrial adaptation.</title>
        <authorList>
            <person name="Hori K."/>
            <person name="Maruyama F."/>
            <person name="Fujisawa T."/>
            <person name="Togashi T."/>
            <person name="Yamamoto N."/>
            <person name="Seo M."/>
            <person name="Sato S."/>
            <person name="Yamada T."/>
            <person name="Mori H."/>
            <person name="Tajima N."/>
            <person name="Moriyama T."/>
            <person name="Ikeuchi M."/>
            <person name="Watanabe M."/>
            <person name="Wada H."/>
            <person name="Kobayashi K."/>
            <person name="Saito M."/>
            <person name="Masuda T."/>
            <person name="Sasaki-Sekimoto Y."/>
            <person name="Mashiguchi K."/>
            <person name="Awai K."/>
            <person name="Shimojima M."/>
            <person name="Masuda S."/>
            <person name="Iwai M."/>
            <person name="Nobusawa T."/>
            <person name="Narise T."/>
            <person name="Kondo S."/>
            <person name="Saito H."/>
            <person name="Sato R."/>
            <person name="Murakawa M."/>
            <person name="Ihara Y."/>
            <person name="Oshima-Yamada Y."/>
            <person name="Ohtaka K."/>
            <person name="Satoh M."/>
            <person name="Sonobe K."/>
            <person name="Ishii M."/>
            <person name="Ohtani R."/>
            <person name="Kanamori-Sato M."/>
            <person name="Honoki R."/>
            <person name="Miyazaki D."/>
            <person name="Mochizuki H."/>
            <person name="Umetsu J."/>
            <person name="Higashi K."/>
            <person name="Shibata D."/>
            <person name="Kamiya Y."/>
            <person name="Sato N."/>
            <person name="Nakamura Y."/>
            <person name="Tabata S."/>
            <person name="Ida S."/>
            <person name="Kurokawa K."/>
            <person name="Ohta H."/>
        </authorList>
    </citation>
    <scope>NUCLEOTIDE SEQUENCE [LARGE SCALE GENOMIC DNA]</scope>
    <source>
        <strain evidence="4 5">NIES-2285</strain>
    </source>
</reference>
<sequence length="514" mass="53194">MPGAHENERPHELEAMAWCLNSFTAVTGSPTGTLRPLPPCPLSRSLEETSFGAPMAGLRMLSQLLLLSLFLAARTDAFPLWGPYPGLSCPSGYNVVPNRRGGGFSCFADPCIGNPCGSGNTCTTAGAYTMGPITVANCTQCNAPSVALTNETPTYSQTYCYIPGDDPCDPNPCQNGGMCKYVTYGSSPILGQQETPVAATCDCGPFSTGTFCNIPVSPPKTTPFVQSTVGNTTGPLAGSDFFESCSPQAGCLYKDGAHYLCCENYCGPYGPDGNTPLCNGQTSIPQNNSYPPQASGQPSSQPPPPSGDQGVCGSGAAGSFPTRCYFNSDPQGRYVCCDDQGCDGFNGDNLTPHCKNNGYLPPNNGASGPAPSTPPTPPTGNQGVCGSGAAGSFPTRCYFNNDPQGRYVCCDNQGCDGFNAGNLTPHCKNNGYVPPGYGVGANPTPPASPSPPSGDQGVCGAGAAGSFPVRCWFNSDPQGRYVCCDQQGCDGFLPPDNTFPHCKNNGYVPPGYGV</sequence>
<accession>A0A1Y1I7W6</accession>
<feature type="compositionally biased region" description="Polar residues" evidence="2">
    <location>
        <begin position="277"/>
        <end position="290"/>
    </location>
</feature>
<gene>
    <name evidence="4" type="ORF">KFL_001800060</name>
</gene>
<proteinExistence type="predicted"/>
<keyword evidence="5" id="KW-1185">Reference proteome</keyword>
<evidence type="ECO:0000259" key="3">
    <source>
        <dbReference type="PROSITE" id="PS50026"/>
    </source>
</evidence>
<keyword evidence="1" id="KW-0245">EGF-like domain</keyword>
<name>A0A1Y1I7W6_KLENI</name>
<feature type="region of interest" description="Disordered" evidence="2">
    <location>
        <begin position="277"/>
        <end position="312"/>
    </location>
</feature>
<dbReference type="InterPro" id="IPR000742">
    <property type="entry name" value="EGF"/>
</dbReference>
<dbReference type="Gene3D" id="2.10.25.10">
    <property type="entry name" value="Laminin"/>
    <property type="match status" value="1"/>
</dbReference>
<feature type="compositionally biased region" description="Pro residues" evidence="2">
    <location>
        <begin position="443"/>
        <end position="452"/>
    </location>
</feature>
<dbReference type="OrthoDB" id="430340at2759"/>